<proteinExistence type="predicted"/>
<feature type="region of interest" description="Disordered" evidence="1">
    <location>
        <begin position="39"/>
        <end position="62"/>
    </location>
</feature>
<evidence type="ECO:0000313" key="2">
    <source>
        <dbReference type="EMBL" id="TFF75776.1"/>
    </source>
</evidence>
<dbReference type="Proteomes" id="UP000297720">
    <property type="component" value="Unassembled WGS sequence"/>
</dbReference>
<organism evidence="3 5">
    <name type="scientific">Aeromonas taiwanensis</name>
    <dbReference type="NCBI Taxonomy" id="633417"/>
    <lineage>
        <taxon>Bacteria</taxon>
        <taxon>Pseudomonadati</taxon>
        <taxon>Pseudomonadota</taxon>
        <taxon>Gammaproteobacteria</taxon>
        <taxon>Aeromonadales</taxon>
        <taxon>Aeromonadaceae</taxon>
        <taxon>Aeromonas</taxon>
    </lineage>
</organism>
<evidence type="ECO:0000313" key="3">
    <source>
        <dbReference type="EMBL" id="TFF80238.1"/>
    </source>
</evidence>
<gene>
    <name evidence="2" type="ORF">DRM93_10695</name>
    <name evidence="3" type="ORF">DRM94_10695</name>
</gene>
<feature type="region of interest" description="Disordered" evidence="1">
    <location>
        <begin position="1"/>
        <end position="20"/>
    </location>
</feature>
<comment type="caution">
    <text evidence="3">The sequence shown here is derived from an EMBL/GenBank/DDBJ whole genome shotgun (WGS) entry which is preliminary data.</text>
</comment>
<dbReference type="EMBL" id="QORK01000020">
    <property type="protein sequence ID" value="TFF80238.1"/>
    <property type="molecule type" value="Genomic_DNA"/>
</dbReference>
<evidence type="ECO:0000313" key="5">
    <source>
        <dbReference type="Proteomes" id="UP000297914"/>
    </source>
</evidence>
<evidence type="ECO:0000256" key="1">
    <source>
        <dbReference type="SAM" id="MobiDB-lite"/>
    </source>
</evidence>
<evidence type="ECO:0000313" key="4">
    <source>
        <dbReference type="Proteomes" id="UP000297720"/>
    </source>
</evidence>
<feature type="compositionally biased region" description="Basic residues" evidence="1">
    <location>
        <begin position="9"/>
        <end position="20"/>
    </location>
</feature>
<accession>A0A5F0KBI0</accession>
<keyword evidence="4" id="KW-1185">Reference proteome</keyword>
<name>A0A5F0KBI0_9GAMM</name>
<sequence>MGGMARRAGSMKRRQHRRRITRRRETWWWHYLPLHRQTVGGHLGPVPESADVPSLPRGPGSG</sequence>
<dbReference type="EMBL" id="QORL01000020">
    <property type="protein sequence ID" value="TFF75776.1"/>
    <property type="molecule type" value="Genomic_DNA"/>
</dbReference>
<reference evidence="3 5" key="1">
    <citation type="submission" date="2018-06" db="EMBL/GenBank/DDBJ databases">
        <title>Occurrence of a novel blaKPC-2- and qnrS2- harbouring IncP6 plasmid from Aeromonas taiwanensis isolates recovered from the river sediments.</title>
        <authorList>
            <person name="Zheng B."/>
            <person name="Yu X."/>
            <person name="Xiao Y."/>
        </authorList>
    </citation>
    <scope>NUCLEOTIDE SEQUENCE [LARGE SCALE GENOMIC DNA]</scope>
    <source>
        <strain evidence="2 4">1713</strain>
        <strain evidence="3 5">198</strain>
    </source>
</reference>
<dbReference type="AlphaFoldDB" id="A0A5F0KBI0"/>
<protein>
    <submittedName>
        <fullName evidence="3">Uncharacterized protein</fullName>
    </submittedName>
</protein>
<dbReference type="Proteomes" id="UP000297914">
    <property type="component" value="Unassembled WGS sequence"/>
</dbReference>